<dbReference type="PANTHER" id="PTHR43646">
    <property type="entry name" value="GLYCOSYLTRANSFERASE"/>
    <property type="match status" value="1"/>
</dbReference>
<organism evidence="7 9">
    <name type="scientific">Candidatus Accumulibacter cognatus</name>
    <dbReference type="NCBI Taxonomy" id="2954383"/>
    <lineage>
        <taxon>Bacteria</taxon>
        <taxon>Pseudomonadati</taxon>
        <taxon>Pseudomonadota</taxon>
        <taxon>Betaproteobacteria</taxon>
        <taxon>Candidatus Accumulibacter</taxon>
    </lineage>
</organism>
<evidence type="ECO:0000256" key="5">
    <source>
        <dbReference type="ARBA" id="ARBA00023136"/>
    </source>
</evidence>
<dbReference type="Pfam" id="PF00535">
    <property type="entry name" value="Glycos_transf_2"/>
    <property type="match status" value="1"/>
</dbReference>
<dbReference type="PANTHER" id="PTHR43646:SF2">
    <property type="entry name" value="GLYCOSYLTRANSFERASE 2-LIKE DOMAIN-CONTAINING PROTEIN"/>
    <property type="match status" value="1"/>
</dbReference>
<dbReference type="SUPFAM" id="SSF53448">
    <property type="entry name" value="Nucleotide-diphospho-sugar transferases"/>
    <property type="match status" value="1"/>
</dbReference>
<dbReference type="RefSeq" id="WP_034947326.1">
    <property type="nucleotide sequence ID" value="NZ_JDST02000030.1"/>
</dbReference>
<evidence type="ECO:0000313" key="10">
    <source>
        <dbReference type="Proteomes" id="UP000509684"/>
    </source>
</evidence>
<evidence type="ECO:0000313" key="9">
    <source>
        <dbReference type="Proteomes" id="UP000021315"/>
    </source>
</evidence>
<evidence type="ECO:0000256" key="2">
    <source>
        <dbReference type="ARBA" id="ARBA00022475"/>
    </source>
</evidence>
<keyword evidence="5" id="KW-0472">Membrane</keyword>
<dbReference type="InterPro" id="IPR026461">
    <property type="entry name" value="Trfase_2_rSAM/seldom_assoc"/>
</dbReference>
<name>A0A080M8L6_9PROT</name>
<dbReference type="KEGG" id="acog:HWD57_08715"/>
<proteinExistence type="predicted"/>
<evidence type="ECO:0000256" key="4">
    <source>
        <dbReference type="ARBA" id="ARBA00022679"/>
    </source>
</evidence>
<dbReference type="NCBIfam" id="TIGR04283">
    <property type="entry name" value="glyco_like_mftF"/>
    <property type="match status" value="1"/>
</dbReference>
<dbReference type="InterPro" id="IPR029044">
    <property type="entry name" value="Nucleotide-diphossugar_trans"/>
</dbReference>
<dbReference type="GO" id="GO:0016757">
    <property type="term" value="F:glycosyltransferase activity"/>
    <property type="evidence" value="ECO:0007669"/>
    <property type="project" value="UniProtKB-KW"/>
</dbReference>
<evidence type="ECO:0000313" key="7">
    <source>
        <dbReference type="EMBL" id="KFB77326.1"/>
    </source>
</evidence>
<evidence type="ECO:0000259" key="6">
    <source>
        <dbReference type="Pfam" id="PF00535"/>
    </source>
</evidence>
<keyword evidence="9" id="KW-1185">Reference proteome</keyword>
<dbReference type="EMBL" id="JDST02000030">
    <property type="protein sequence ID" value="KFB77326.1"/>
    <property type="molecule type" value="Genomic_DNA"/>
</dbReference>
<accession>A0A080M8L6</accession>
<reference evidence="8 10" key="2">
    <citation type="journal article" date="2019" name="Microbiome">
        <title>Annotated bacterial chromosomes from frame-shift-corrected long-read metagenomic data.</title>
        <authorList>
            <person name="Arumugam K."/>
            <person name="Bagci C."/>
            <person name="Bessarab I."/>
            <person name="Beier S."/>
            <person name="Buchfink B."/>
            <person name="Gorska A."/>
            <person name="Qiu G."/>
            <person name="Huson D.H."/>
            <person name="Williams R.B.H."/>
        </authorList>
    </citation>
    <scope>NUCLEOTIDE SEQUENCE [LARGE SCALE GENOMIC DNA]</scope>
    <source>
        <strain evidence="8">SSA1</strain>
    </source>
</reference>
<evidence type="ECO:0000256" key="3">
    <source>
        <dbReference type="ARBA" id="ARBA00022676"/>
    </source>
</evidence>
<dbReference type="AlphaFoldDB" id="A0A080M8L6"/>
<dbReference type="EMBL" id="CP058708">
    <property type="protein sequence ID" value="QLH49852.1"/>
    <property type="molecule type" value="Genomic_DNA"/>
</dbReference>
<dbReference type="STRING" id="1453999.AW06_001562"/>
<accession>A0A7D5NAC5</accession>
<dbReference type="Gene3D" id="3.90.550.10">
    <property type="entry name" value="Spore Coat Polysaccharide Biosynthesis Protein SpsA, Chain A"/>
    <property type="match status" value="1"/>
</dbReference>
<gene>
    <name evidence="7" type="ORF">AW06_001562</name>
    <name evidence="8" type="ORF">HWD57_08715</name>
</gene>
<feature type="domain" description="Glycosyltransferase 2-like" evidence="6">
    <location>
        <begin position="11"/>
        <end position="128"/>
    </location>
</feature>
<evidence type="ECO:0000313" key="8">
    <source>
        <dbReference type="EMBL" id="QLH49852.1"/>
    </source>
</evidence>
<keyword evidence="3 7" id="KW-0328">Glycosyltransferase</keyword>
<dbReference type="InterPro" id="IPR001173">
    <property type="entry name" value="Glyco_trans_2-like"/>
</dbReference>
<keyword evidence="2" id="KW-1003">Cell membrane</keyword>
<dbReference type="Proteomes" id="UP000509684">
    <property type="component" value="Chromosome"/>
</dbReference>
<keyword evidence="4 7" id="KW-0808">Transferase</keyword>
<reference evidence="8" key="3">
    <citation type="submission" date="2020-06" db="EMBL/GenBank/DDBJ databases">
        <authorList>
            <person name="Arumugam K."/>
            <person name="Besarab I."/>
            <person name="Haryono M."/>
            <person name="Bagci C."/>
            <person name="Beier S."/>
            <person name="Buchfink B."/>
            <person name="Gorska A."/>
            <person name="Qiu G."/>
            <person name="Huson D.H."/>
            <person name="Williams R.B."/>
        </authorList>
    </citation>
    <scope>NUCLEOTIDE SEQUENCE</scope>
    <source>
        <strain evidence="8">SSA1</strain>
    </source>
</reference>
<sequence length="236" mass="26561">MQTSTNRPFLSLILPVLNEAATICEQLALLQELRSRGVELLLVDGGSCDGTPDLARPGVDRLLESPRGRATQMNAGAHASQGEVLLFLHADTTLPPAADELIRAAMTANVAWGRFDVRIDGHQPLLRVVESMMNWRSRLSGIATGDQGIFVRREVFERLGGYPELPLMEDIALSRQLRRIARPACLRERVLTSGRRWQKHGVLRTILLMWHLRASYFFGADPQQLAIRYGYRPRQR</sequence>
<reference evidence="7 9" key="1">
    <citation type="submission" date="2014-02" db="EMBL/GenBank/DDBJ databases">
        <title>Expanding our view of genomic diversity in Candidatus Accumulibacter clades.</title>
        <authorList>
            <person name="Skennerton C.T."/>
            <person name="Barr J.J."/>
            <person name="Slater F.R."/>
            <person name="Bond P.L."/>
            <person name="Tyson G.W."/>
        </authorList>
    </citation>
    <scope>NUCLEOTIDE SEQUENCE [LARGE SCALE GENOMIC DNA]</scope>
    <source>
        <strain evidence="9">SK-02</strain>
    </source>
</reference>
<evidence type="ECO:0000256" key="1">
    <source>
        <dbReference type="ARBA" id="ARBA00004236"/>
    </source>
</evidence>
<dbReference type="Proteomes" id="UP000021315">
    <property type="component" value="Unassembled WGS sequence"/>
</dbReference>
<dbReference type="EC" id="2.4.1.-" evidence="7"/>
<dbReference type="CDD" id="cd02522">
    <property type="entry name" value="GT_2_like_a"/>
    <property type="match status" value="1"/>
</dbReference>
<comment type="subcellular location">
    <subcellularLocation>
        <location evidence="1">Cell membrane</location>
    </subcellularLocation>
</comment>
<dbReference type="GO" id="GO:0005886">
    <property type="term" value="C:plasma membrane"/>
    <property type="evidence" value="ECO:0007669"/>
    <property type="project" value="UniProtKB-SubCell"/>
</dbReference>
<protein>
    <submittedName>
        <fullName evidence="7">PGL/p-HBAD biosynthesis glycosyltransferase</fullName>
        <ecNumber evidence="7">2.4.1.-</ecNumber>
    </submittedName>
    <submittedName>
        <fullName evidence="8">TIGR04283 family arsenosugar biosynthesis glycosyltransferase</fullName>
    </submittedName>
</protein>